<feature type="region of interest" description="Disordered" evidence="1">
    <location>
        <begin position="407"/>
        <end position="426"/>
    </location>
</feature>
<proteinExistence type="predicted"/>
<dbReference type="OrthoDB" id="6253650at2759"/>
<dbReference type="AlphaFoldDB" id="A0A8J4TH79"/>
<feature type="region of interest" description="Disordered" evidence="1">
    <location>
        <begin position="186"/>
        <end position="218"/>
    </location>
</feature>
<dbReference type="EMBL" id="LUCH01002569">
    <property type="protein sequence ID" value="KAF5401296.1"/>
    <property type="molecule type" value="Genomic_DNA"/>
</dbReference>
<dbReference type="Proteomes" id="UP000748531">
    <property type="component" value="Unassembled WGS sequence"/>
</dbReference>
<evidence type="ECO:0000313" key="3">
    <source>
        <dbReference type="Proteomes" id="UP000748531"/>
    </source>
</evidence>
<feature type="region of interest" description="Disordered" evidence="1">
    <location>
        <begin position="344"/>
        <end position="368"/>
    </location>
</feature>
<keyword evidence="3" id="KW-1185">Reference proteome</keyword>
<feature type="non-terminal residue" evidence="2">
    <location>
        <position position="1"/>
    </location>
</feature>
<accession>A0A8J4TH79</accession>
<protein>
    <submittedName>
        <fullName evidence="2">Uncharacterized protein</fullName>
    </submittedName>
</protein>
<dbReference type="SUPFAM" id="SSF144206">
    <property type="entry name" value="NOB1 zinc finger-like"/>
    <property type="match status" value="1"/>
</dbReference>
<feature type="compositionally biased region" description="Basic residues" evidence="1">
    <location>
        <begin position="192"/>
        <end position="209"/>
    </location>
</feature>
<comment type="caution">
    <text evidence="2">The sequence shown here is derived from an EMBL/GenBank/DDBJ whole genome shotgun (WGS) entry which is preliminary data.</text>
</comment>
<gene>
    <name evidence="2" type="ORF">PHET_05084</name>
</gene>
<dbReference type="InterPro" id="IPR036283">
    <property type="entry name" value="NOB1_Zf-like_sf"/>
</dbReference>
<evidence type="ECO:0000256" key="1">
    <source>
        <dbReference type="SAM" id="MobiDB-lite"/>
    </source>
</evidence>
<organism evidence="2 3">
    <name type="scientific">Paragonimus heterotremus</name>
    <dbReference type="NCBI Taxonomy" id="100268"/>
    <lineage>
        <taxon>Eukaryota</taxon>
        <taxon>Metazoa</taxon>
        <taxon>Spiralia</taxon>
        <taxon>Lophotrochozoa</taxon>
        <taxon>Platyhelminthes</taxon>
        <taxon>Trematoda</taxon>
        <taxon>Digenea</taxon>
        <taxon>Plagiorchiida</taxon>
        <taxon>Troglotremata</taxon>
        <taxon>Troglotrematidae</taxon>
        <taxon>Paragonimus</taxon>
    </lineage>
</organism>
<name>A0A8J4TH79_9TREM</name>
<reference evidence="2" key="1">
    <citation type="submission" date="2019-05" db="EMBL/GenBank/DDBJ databases">
        <title>Annotation for the trematode Paragonimus heterotremus.</title>
        <authorList>
            <person name="Choi Y.-J."/>
        </authorList>
    </citation>
    <scope>NUCLEOTIDE SEQUENCE</scope>
    <source>
        <strain evidence="2">LC</strain>
    </source>
</reference>
<sequence length="522" mass="56936">ECVSATNVADSTTKTDHQRACRLQPSPCNVLSPILCSSPSTASSLSTVSLVDALNKERENHINLKKLEQPVQRTTPHCPWSPTISSFARHTVPVGEKHVFLLPNLNLSANLSPLHLRHPNQPMDGKPSIDHTSVNHCEVTSSTVSEPNCIILSPASVSVANSTDTRLGSEDELVSCAPDLVTSAARKPSNTRNRHGKSHAHKHHCKHWRAPSDSHDQTQTESTTRHCNCLGKCHHEQHATPCRSQNLPCLCSQNNQEDVQRTTSKRSCTCFVGAKAQTRDKVSQAVGCVQSFCDNFTEPPCHTEEPVDNSRVEVGVGMSGDFPPTTNQSDVQNQVYLVLTSSGQGSPAIERTTEEISPPSQKDRGASKPVTFVPECTTLNSVLQTYLPGIPTALVLTKAMLHRPKQVAESELRQSPRLNESLPILPDSDVDGEITASQSNSQKSNNAFYCHECGTRYLVPTAKFCSNCGTTRLPLIPLSCKNTATVAPDHEGKTTTSEQRTGFLNDILNRFEQSTVNSCLFQ</sequence>
<evidence type="ECO:0000313" key="2">
    <source>
        <dbReference type="EMBL" id="KAF5401296.1"/>
    </source>
</evidence>